<dbReference type="EMBL" id="FKLO01000067">
    <property type="protein sequence ID" value="SAM69079.1"/>
    <property type="molecule type" value="Genomic_DNA"/>
</dbReference>
<proteinExistence type="predicted"/>
<protein>
    <submittedName>
        <fullName evidence="1">Uncharacterized protein</fullName>
    </submittedName>
</protein>
<name>A0A1C3H628_9GAMM</name>
<organism evidence="1 2">
    <name type="scientific">Cardiobacterium hominis</name>
    <dbReference type="NCBI Taxonomy" id="2718"/>
    <lineage>
        <taxon>Bacteria</taxon>
        <taxon>Pseudomonadati</taxon>
        <taxon>Pseudomonadota</taxon>
        <taxon>Gammaproteobacteria</taxon>
        <taxon>Cardiobacteriales</taxon>
        <taxon>Cardiobacteriaceae</taxon>
        <taxon>Cardiobacterium</taxon>
    </lineage>
</organism>
<gene>
    <name evidence="1" type="ORF">CHUV0807_2010</name>
</gene>
<evidence type="ECO:0000313" key="1">
    <source>
        <dbReference type="EMBL" id="SAM69079.1"/>
    </source>
</evidence>
<dbReference type="Proteomes" id="UP000190837">
    <property type="component" value="Unassembled WGS sequence"/>
</dbReference>
<sequence length="44" mass="4813">MRLFGGSESAHDTAIAAARRKEMAAFVIIAPLRADMRPPVVFIK</sequence>
<dbReference type="AlphaFoldDB" id="A0A1C3H628"/>
<accession>A0A1C3H628</accession>
<evidence type="ECO:0000313" key="2">
    <source>
        <dbReference type="Proteomes" id="UP000190837"/>
    </source>
</evidence>
<reference evidence="2" key="1">
    <citation type="submission" date="2016-04" db="EMBL/GenBank/DDBJ databases">
        <authorList>
            <person name="Tagini F."/>
        </authorList>
    </citation>
    <scope>NUCLEOTIDE SEQUENCE [LARGE SCALE GENOMIC DNA]</scope>
    <source>
        <strain evidence="2">CHUV0807</strain>
    </source>
</reference>